<reference evidence="6" key="1">
    <citation type="submission" date="2020-07" db="EMBL/GenBank/DDBJ databases">
        <title>A long reads based de novo assembly of the rainbow trout Arlee double haploid line genome.</title>
        <authorList>
            <person name="Gao G."/>
            <person name="Palti Y."/>
        </authorList>
    </citation>
    <scope>NUCLEOTIDE SEQUENCE [LARGE SCALE GENOMIC DNA]</scope>
</reference>
<dbReference type="InterPro" id="IPR025151">
    <property type="entry name" value="ELYS_dom"/>
</dbReference>
<comment type="subcellular location">
    <subcellularLocation>
        <location evidence="1">Nucleus</location>
    </subcellularLocation>
</comment>
<keyword evidence="2" id="KW-0539">Nucleus</keyword>
<dbReference type="Ensembl" id="ENSOMYT00000036302.2">
    <property type="protein sequence ID" value="ENSOMYP00000033282.1"/>
    <property type="gene ID" value="ENSOMYG00000015454.2"/>
</dbReference>
<dbReference type="PANTHER" id="PTHR21583">
    <property type="entry name" value="ELYS PROTEIN"/>
    <property type="match status" value="1"/>
</dbReference>
<protein>
    <recommendedName>
        <fullName evidence="8">ELYS beta-propeller domain-containing protein</fullName>
    </recommendedName>
</protein>
<evidence type="ECO:0000259" key="5">
    <source>
        <dbReference type="Pfam" id="PF16687"/>
    </source>
</evidence>
<feature type="domain" description="ELYS-like" evidence="4">
    <location>
        <begin position="719"/>
        <end position="941"/>
    </location>
</feature>
<dbReference type="GeneTree" id="ENSGT00390000018900"/>
<dbReference type="GO" id="GO:0005634">
    <property type="term" value="C:nucleus"/>
    <property type="evidence" value="ECO:0007669"/>
    <property type="project" value="UniProtKB-SubCell"/>
</dbReference>
<dbReference type="Proteomes" id="UP000694395">
    <property type="component" value="Chromosome 19"/>
</dbReference>
<dbReference type="SUPFAM" id="SSF50978">
    <property type="entry name" value="WD40 repeat-like"/>
    <property type="match status" value="1"/>
</dbReference>
<evidence type="ECO:0008006" key="8">
    <source>
        <dbReference type="Google" id="ProtNLM"/>
    </source>
</evidence>
<evidence type="ECO:0000313" key="7">
    <source>
        <dbReference type="Proteomes" id="UP000694395"/>
    </source>
</evidence>
<feature type="compositionally biased region" description="Polar residues" evidence="3">
    <location>
        <begin position="1166"/>
        <end position="1178"/>
    </location>
</feature>
<dbReference type="Pfam" id="PF16687">
    <property type="entry name" value="ELYS-bb"/>
    <property type="match status" value="1"/>
</dbReference>
<evidence type="ECO:0000313" key="6">
    <source>
        <dbReference type="Ensembl" id="ENSOMYP00000033282.1"/>
    </source>
</evidence>
<dbReference type="InterPro" id="IPR032040">
    <property type="entry name" value="ELYS-bb"/>
</dbReference>
<proteinExistence type="predicted"/>
<evidence type="ECO:0000256" key="3">
    <source>
        <dbReference type="SAM" id="MobiDB-lite"/>
    </source>
</evidence>
<dbReference type="InterPro" id="IPR052620">
    <property type="entry name" value="ELYS/MEL-28_NucAsmblyFactor"/>
</dbReference>
<reference evidence="6" key="3">
    <citation type="submission" date="2025-09" db="UniProtKB">
        <authorList>
            <consortium name="Ensembl"/>
        </authorList>
    </citation>
    <scope>IDENTIFICATION</scope>
</reference>
<sequence length="1464" mass="162562">MRDLAAQVTSSLLRFPGVTVDALGEDEITLDSVLHGKFTVGRSGLAWLACGPQLEVVHAVTGERLSAYCFCGDGEHPPSVLAARDFCWLKRTGLLVGLEEAQGSMLCLYDLGISRVVKAVVIPGRVSAAIEPLVSYGGASASTQHLHQSLRWFFGVAAVVTDLGHVLLMDLCLDDLSCSQSELEASDLEVVSKSLAEIPRLREQETRQGRHLCLQLSSPTGTGATALQYIPRTNQLAVGFSDGYLQLWNMKTLKKEYHSQLEGGRVPVYAFTFQEPENDPRNCCYLWAIQSGDVVSLHLLQLAFSERKCLASGKILYEGLEYCEERYSQELSSTAFPLRAQATNTRLLSCQTIEKFRHHPDRDDSMNEVASPDTSVSIFSWQVKAYGQGNPSTYIGVFDINRWYHAQMPDSLRTGESLRSCPYLAVWSLDSVVEMTSPCPLLDVLVHERSLSRGLPYTCPPPEQFFKPTTYNFDATCLLNTGIVHLTCSGYQKETLSFLKKAAPCSSDVISNGYSRCLMSGLLSSRLADVQPSSLSQEEQLDAILSTAIETSSLGLITSCIKQWTAEEQPGSAVNLRYILEWAWDKVVHTKEQLDGICAPLFDSSSNFTDSPTLQLLQHSQRLLGNLSTIFHCLLREAQDLTQRGLLGLINKNLVSSLISQYAQVVLWFCRTGLLPEGSDEDAVQIPRPFYSYSVNQNYYTIRREELQQLSKGKWCADCLMIDGLVAQCGDRLVDLWKRDEGGTGQYPPPTLHGLLDIYLLENIDESAKHAIVIYLLLDVMYSFPNKSGGSVESFPTAFAIPIGLVKLVQGFWLLDHHDHQNSLEMLLHPTTSPSLWGWQHDRILQALMCQGKHGIALRYLHVMKPPFSSTAQAQLCLAVLLHNRWCLVEAWAMLRQHSNSLNTEELLSFLYQTCQELGLMKELLKLPLGLAEQVGCLRFLQGTGGLQNRELLMMHYLQQANYVPALQLNHTLKMNMVNERDPKLKERTKTRNSILDQYGKVLPRVQRKLATERAKPYHHPSTILREVSRPQPLSTIAKRSANENVLTRAAFINNPNRPVLFPSRDLPEAFVGTPITMASKRKSRVLDLVVHPSQTTPPEGARPLLTPPRAASSWNPPKSINKAPELSLLQTPQVVKVRPRQKGRWVVNCVFETQMVSILRSSLRPTPVATPSASPGRSVTPPLCPKESRITFIEETASQSEKGTLHWSNGVRPPGPLEVEEVKVTHVKFLQPPVREPSPESGASESGSSVVVTALPSTLPGRLSLGLETSQASVLSTDTTLEFHDAPLPEDLEMEALQHPANEVTDEDDDEVVINLKTQAVLEAPLSKEEVQPAAANELTLLLSLEEGQNKDLEVKEEAVSREVELDQEVGEMEVSPDQEPKAEKEVVVQPRVTQAVEPTPDTEVVEESNLHQEVIDMPNHELEVETAEVVEEETPKEDESQPTEPMKPVDATEHTGEGSTHL</sequence>
<evidence type="ECO:0000256" key="2">
    <source>
        <dbReference type="ARBA" id="ARBA00023242"/>
    </source>
</evidence>
<gene>
    <name evidence="6" type="primary">ahctf1</name>
</gene>
<evidence type="ECO:0000259" key="4">
    <source>
        <dbReference type="Pfam" id="PF13934"/>
    </source>
</evidence>
<feature type="compositionally biased region" description="Acidic residues" evidence="3">
    <location>
        <begin position="1426"/>
        <end position="1438"/>
    </location>
</feature>
<dbReference type="InterPro" id="IPR036322">
    <property type="entry name" value="WD40_repeat_dom_sf"/>
</dbReference>
<accession>A0A8C7QAB3</accession>
<feature type="domain" description="ELYS beta-propeller" evidence="5">
    <location>
        <begin position="1"/>
        <end position="485"/>
    </location>
</feature>
<evidence type="ECO:0000256" key="1">
    <source>
        <dbReference type="ARBA" id="ARBA00004123"/>
    </source>
</evidence>
<keyword evidence="7" id="KW-1185">Reference proteome</keyword>
<feature type="region of interest" description="Disordered" evidence="3">
    <location>
        <begin position="1370"/>
        <end position="1464"/>
    </location>
</feature>
<dbReference type="PANTHER" id="PTHR21583:SF8">
    <property type="entry name" value="PROTEIN ELYS"/>
    <property type="match status" value="1"/>
</dbReference>
<dbReference type="Pfam" id="PF13934">
    <property type="entry name" value="ELYS"/>
    <property type="match status" value="1"/>
</dbReference>
<feature type="region of interest" description="Disordered" evidence="3">
    <location>
        <begin position="1093"/>
        <end position="1120"/>
    </location>
</feature>
<organism evidence="6 7">
    <name type="scientific">Oncorhynchus mykiss</name>
    <name type="common">Rainbow trout</name>
    <name type="synonym">Salmo gairdneri</name>
    <dbReference type="NCBI Taxonomy" id="8022"/>
    <lineage>
        <taxon>Eukaryota</taxon>
        <taxon>Metazoa</taxon>
        <taxon>Chordata</taxon>
        <taxon>Craniata</taxon>
        <taxon>Vertebrata</taxon>
        <taxon>Euteleostomi</taxon>
        <taxon>Actinopterygii</taxon>
        <taxon>Neopterygii</taxon>
        <taxon>Teleostei</taxon>
        <taxon>Protacanthopterygii</taxon>
        <taxon>Salmoniformes</taxon>
        <taxon>Salmonidae</taxon>
        <taxon>Salmoninae</taxon>
        <taxon>Oncorhynchus</taxon>
    </lineage>
</organism>
<feature type="region of interest" description="Disordered" evidence="3">
    <location>
        <begin position="1166"/>
        <end position="1185"/>
    </location>
</feature>
<name>A0A8C7QAB3_ONCMY</name>
<reference evidence="6" key="2">
    <citation type="submission" date="2025-08" db="UniProtKB">
        <authorList>
            <consortium name="Ensembl"/>
        </authorList>
    </citation>
    <scope>IDENTIFICATION</scope>
</reference>
<feature type="compositionally biased region" description="Basic and acidic residues" evidence="3">
    <location>
        <begin position="1410"/>
        <end position="1425"/>
    </location>
</feature>